<dbReference type="EMBL" id="CP136508">
    <property type="protein sequence ID" value="WUR13794.1"/>
    <property type="molecule type" value="Genomic_DNA"/>
</dbReference>
<evidence type="ECO:0000313" key="2">
    <source>
        <dbReference type="Proteomes" id="UP000321323"/>
    </source>
</evidence>
<evidence type="ECO:0000313" key="1">
    <source>
        <dbReference type="EMBL" id="WUR13794.1"/>
    </source>
</evidence>
<sequence length="109" mass="11855">MNEISQRLKKNGLLAVLAMLLAAVAGYELREIDGNSYRAVRAAFPTGSADYRAAVATAMAGGTINRWELQGLERQLARDGQAFIIDARAANLHEERLLLAAKARWGASR</sequence>
<keyword evidence="2" id="KW-1185">Reference proteome</keyword>
<accession>A0ABZ1UM89</accession>
<protein>
    <submittedName>
        <fullName evidence="1">Uncharacterized protein</fullName>
    </submittedName>
</protein>
<name>A0ABZ1UM89_9BURK</name>
<reference evidence="1 2" key="1">
    <citation type="journal article" date="2019" name="Int. J. Syst. Evol. Microbiol.">
        <title>The Draft Whole-Genome Sequence of the Antibiotic Producer Empedobacter haloabium ATCC 31962 Provides Indications for Its Taxonomic Reclassification.</title>
        <authorList>
            <person name="Miess H."/>
            <person name="Arlt P."/>
            <person name="Apel A.K."/>
            <person name="Weber T."/>
            <person name="Nieselt K."/>
            <person name="Hanssen F."/>
            <person name="Czemmel S."/>
            <person name="Nahnsen S."/>
            <person name="Gross H."/>
        </authorList>
    </citation>
    <scope>NUCLEOTIDE SEQUENCE [LARGE SCALE GENOMIC DNA]</scope>
    <source>
        <strain evidence="1 2">ATCC 31962</strain>
    </source>
</reference>
<gene>
    <name evidence="1" type="ORF">E7V67_001430</name>
</gene>
<organism evidence="1 2">
    <name type="scientific">[Empedobacter] haloabium</name>
    <dbReference type="NCBI Taxonomy" id="592317"/>
    <lineage>
        <taxon>Bacteria</taxon>
        <taxon>Pseudomonadati</taxon>
        <taxon>Pseudomonadota</taxon>
        <taxon>Betaproteobacteria</taxon>
        <taxon>Burkholderiales</taxon>
        <taxon>Oxalobacteraceae</taxon>
        <taxon>Telluria group</taxon>
        <taxon>Telluria group incertae sedis</taxon>
    </lineage>
</organism>
<proteinExistence type="predicted"/>
<dbReference type="Proteomes" id="UP000321323">
    <property type="component" value="Chromosome"/>
</dbReference>